<evidence type="ECO:0000313" key="1">
    <source>
        <dbReference type="EMBL" id="QHT95245.1"/>
    </source>
</evidence>
<accession>A0A6C0IRV7</accession>
<dbReference type="AlphaFoldDB" id="A0A6C0IRV7"/>
<protein>
    <submittedName>
        <fullName evidence="1">Uncharacterized protein</fullName>
    </submittedName>
</protein>
<dbReference type="EMBL" id="MN740237">
    <property type="protein sequence ID" value="QHT95245.1"/>
    <property type="molecule type" value="Genomic_DNA"/>
</dbReference>
<organism evidence="1">
    <name type="scientific">viral metagenome</name>
    <dbReference type="NCBI Taxonomy" id="1070528"/>
    <lineage>
        <taxon>unclassified sequences</taxon>
        <taxon>metagenomes</taxon>
        <taxon>organismal metagenomes</taxon>
    </lineage>
</organism>
<sequence length="96" mass="11951">MKEYKYKLLIIFKMYASSEKMLIKKNYKENIYHSNIWNYYKKNDYTTQTFLSWDVNYAQWKFVFPLNDCKKSYSIHFTEIEDARSYINYIVNSYLK</sequence>
<name>A0A6C0IRV7_9ZZZZ</name>
<reference evidence="1" key="1">
    <citation type="journal article" date="2020" name="Nature">
        <title>Giant virus diversity and host interactions through global metagenomics.</title>
        <authorList>
            <person name="Schulz F."/>
            <person name="Roux S."/>
            <person name="Paez-Espino D."/>
            <person name="Jungbluth S."/>
            <person name="Walsh D.A."/>
            <person name="Denef V.J."/>
            <person name="McMahon K.D."/>
            <person name="Konstantinidis K.T."/>
            <person name="Eloe-Fadrosh E.A."/>
            <person name="Kyrpides N.C."/>
            <person name="Woyke T."/>
        </authorList>
    </citation>
    <scope>NUCLEOTIDE SEQUENCE</scope>
    <source>
        <strain evidence="1">GVMAG-M-3300024261-37</strain>
    </source>
</reference>
<proteinExistence type="predicted"/>